<protein>
    <submittedName>
        <fullName evidence="10">Type III secretion protein U</fullName>
    </submittedName>
</protein>
<comment type="subcellular location">
    <subcellularLocation>
        <location evidence="1">Cell membrane</location>
        <topology evidence="1">Multi-pass membrane protein</topology>
    </subcellularLocation>
</comment>
<feature type="region of interest" description="Disordered" evidence="8">
    <location>
        <begin position="1"/>
        <end position="20"/>
    </location>
</feature>
<keyword evidence="3" id="KW-1003">Cell membrane</keyword>
<dbReference type="Pfam" id="PF01312">
    <property type="entry name" value="Bac_export_2"/>
    <property type="match status" value="1"/>
</dbReference>
<keyword evidence="6" id="KW-0843">Virulence</keyword>
<evidence type="ECO:0000313" key="10">
    <source>
        <dbReference type="EMBL" id="TDU70691.1"/>
    </source>
</evidence>
<accession>A0A4R7RXY8</accession>
<dbReference type="RefSeq" id="WP_133795787.1">
    <property type="nucleotide sequence ID" value="NZ_SOCA01000004.1"/>
</dbReference>
<gene>
    <name evidence="10" type="ORF">EI77_02739</name>
</gene>
<dbReference type="InterPro" id="IPR029025">
    <property type="entry name" value="T3SS_substrate_exporter_C"/>
</dbReference>
<proteinExistence type="inferred from homology"/>
<dbReference type="PRINTS" id="PR00950">
    <property type="entry name" value="TYPE3IMSPROT"/>
</dbReference>
<evidence type="ECO:0000313" key="11">
    <source>
        <dbReference type="Proteomes" id="UP000295662"/>
    </source>
</evidence>
<comment type="similarity">
    <text evidence="2">Belongs to the type III secretion exporter family.</text>
</comment>
<dbReference type="EMBL" id="SOCA01000004">
    <property type="protein sequence ID" value="TDU70691.1"/>
    <property type="molecule type" value="Genomic_DNA"/>
</dbReference>
<evidence type="ECO:0000256" key="8">
    <source>
        <dbReference type="SAM" id="MobiDB-lite"/>
    </source>
</evidence>
<dbReference type="Proteomes" id="UP000295662">
    <property type="component" value="Unassembled WGS sequence"/>
</dbReference>
<feature type="transmembrane region" description="Helical" evidence="9">
    <location>
        <begin position="78"/>
        <end position="111"/>
    </location>
</feature>
<evidence type="ECO:0000256" key="9">
    <source>
        <dbReference type="SAM" id="Phobius"/>
    </source>
</evidence>
<comment type="caution">
    <text evidence="10">The sequence shown here is derived from an EMBL/GenBank/DDBJ whole genome shotgun (WGS) entry which is preliminary data.</text>
</comment>
<feature type="transmembrane region" description="Helical" evidence="9">
    <location>
        <begin position="28"/>
        <end position="48"/>
    </location>
</feature>
<sequence length="348" mass="39750">MSEKTEQPTPKKLRDARQKGQVAKSQDVNAAALTIACFVTISALWLPYVEECKALMTLPTEFYTQPFREVVDKVLYAIVFKILLLSAPLLGVVMIVGIAVNFFQVGFMLVFEPIKPELKKINPLDKAKQMFSMKNLVEFGKSALKVIIIAVLIYIVTRDALDPLTRIPYAGKEGVMQSLKPMLSALAVNITLVYVVIAAADYFFQKFQHTKQLKMSKDEVKREYKESEGNPEIKGKRKQLHQEMVMNDTMERTRKSSVVVTNPTHLAIAIYYQEEDNQMPKVLAKGEDYVARRMVEVAKQEGIPIMQHIPLARALYEKVDMDRFVPADLIEPMAEVLRWVKEFHEQQH</sequence>
<dbReference type="GO" id="GO:0005886">
    <property type="term" value="C:plasma membrane"/>
    <property type="evidence" value="ECO:0007669"/>
    <property type="project" value="UniProtKB-SubCell"/>
</dbReference>
<evidence type="ECO:0000256" key="2">
    <source>
        <dbReference type="ARBA" id="ARBA00010690"/>
    </source>
</evidence>
<keyword evidence="5 9" id="KW-1133">Transmembrane helix</keyword>
<dbReference type="NCBIfam" id="TIGR01404">
    <property type="entry name" value="FlhB_rel_III"/>
    <property type="match status" value="1"/>
</dbReference>
<reference evidence="10 11" key="1">
    <citation type="submission" date="2019-03" db="EMBL/GenBank/DDBJ databases">
        <title>Genomic Encyclopedia of Archaeal and Bacterial Type Strains, Phase II (KMG-II): from individual species to whole genera.</title>
        <authorList>
            <person name="Goeker M."/>
        </authorList>
    </citation>
    <scope>NUCLEOTIDE SEQUENCE [LARGE SCALE GENOMIC DNA]</scope>
    <source>
        <strain evidence="10 11">ATCC 25309</strain>
    </source>
</reference>
<dbReference type="PANTHER" id="PTHR30531:SF14">
    <property type="entry name" value="SURFACE PRESENTATION OF ANTIGENS PROTEIN SPAS"/>
    <property type="match status" value="1"/>
</dbReference>
<dbReference type="SUPFAM" id="SSF160544">
    <property type="entry name" value="EscU C-terminal domain-like"/>
    <property type="match status" value="1"/>
</dbReference>
<dbReference type="PANTHER" id="PTHR30531">
    <property type="entry name" value="FLAGELLAR BIOSYNTHETIC PROTEIN FLHB"/>
    <property type="match status" value="1"/>
</dbReference>
<keyword evidence="4 9" id="KW-0812">Transmembrane</keyword>
<evidence type="ECO:0000256" key="7">
    <source>
        <dbReference type="ARBA" id="ARBA00023136"/>
    </source>
</evidence>
<feature type="transmembrane region" description="Helical" evidence="9">
    <location>
        <begin position="182"/>
        <end position="204"/>
    </location>
</feature>
<feature type="transmembrane region" description="Helical" evidence="9">
    <location>
        <begin position="136"/>
        <end position="156"/>
    </location>
</feature>
<evidence type="ECO:0000256" key="1">
    <source>
        <dbReference type="ARBA" id="ARBA00004651"/>
    </source>
</evidence>
<dbReference type="Gene3D" id="6.10.250.2080">
    <property type="match status" value="1"/>
</dbReference>
<evidence type="ECO:0000256" key="5">
    <source>
        <dbReference type="ARBA" id="ARBA00022989"/>
    </source>
</evidence>
<dbReference type="AlphaFoldDB" id="A0A4R7RXY8"/>
<organism evidence="10 11">
    <name type="scientific">Prosthecobacter fusiformis</name>
    <dbReference type="NCBI Taxonomy" id="48464"/>
    <lineage>
        <taxon>Bacteria</taxon>
        <taxon>Pseudomonadati</taxon>
        <taxon>Verrucomicrobiota</taxon>
        <taxon>Verrucomicrobiia</taxon>
        <taxon>Verrucomicrobiales</taxon>
        <taxon>Verrucomicrobiaceae</taxon>
        <taxon>Prosthecobacter</taxon>
    </lineage>
</organism>
<evidence type="ECO:0000256" key="3">
    <source>
        <dbReference type="ARBA" id="ARBA00022475"/>
    </source>
</evidence>
<dbReference type="Gene3D" id="3.40.1690.10">
    <property type="entry name" value="secretion proteins EscU"/>
    <property type="match status" value="1"/>
</dbReference>
<evidence type="ECO:0000256" key="4">
    <source>
        <dbReference type="ARBA" id="ARBA00022692"/>
    </source>
</evidence>
<dbReference type="InterPro" id="IPR006307">
    <property type="entry name" value="BsaZ-like"/>
</dbReference>
<name>A0A4R7RXY8_9BACT</name>
<keyword evidence="11" id="KW-1185">Reference proteome</keyword>
<evidence type="ECO:0000256" key="6">
    <source>
        <dbReference type="ARBA" id="ARBA00023026"/>
    </source>
</evidence>
<keyword evidence="7 9" id="KW-0472">Membrane</keyword>
<dbReference type="GO" id="GO:0009306">
    <property type="term" value="P:protein secretion"/>
    <property type="evidence" value="ECO:0007669"/>
    <property type="project" value="InterPro"/>
</dbReference>
<dbReference type="InterPro" id="IPR006135">
    <property type="entry name" value="T3SS_substrate_exporter"/>
</dbReference>
<dbReference type="OrthoDB" id="9807950at2"/>